<organism evidence="8 9">
    <name type="scientific">Dorea hominis</name>
    <dbReference type="NCBI Taxonomy" id="2763040"/>
    <lineage>
        <taxon>Bacteria</taxon>
        <taxon>Bacillati</taxon>
        <taxon>Bacillota</taxon>
        <taxon>Clostridia</taxon>
        <taxon>Lachnospirales</taxon>
        <taxon>Lachnospiraceae</taxon>
        <taxon>Dorea</taxon>
    </lineage>
</organism>
<keyword evidence="3" id="KW-0645">Protease</keyword>
<dbReference type="PANTHER" id="PTHR30237:SF2">
    <property type="entry name" value="MUREIN TETRAPEPTIDE CARBOXYPEPTIDASE"/>
    <property type="match status" value="1"/>
</dbReference>
<reference evidence="8 9" key="1">
    <citation type="submission" date="2020-08" db="EMBL/GenBank/DDBJ databases">
        <title>Genome public.</title>
        <authorList>
            <person name="Liu C."/>
            <person name="Sun Q."/>
        </authorList>
    </citation>
    <scope>NUCLEOTIDE SEQUENCE [LARGE SCALE GENOMIC DNA]</scope>
    <source>
        <strain evidence="8 9">NSJ-36</strain>
    </source>
</reference>
<evidence type="ECO:0000256" key="4">
    <source>
        <dbReference type="ARBA" id="ARBA00022801"/>
    </source>
</evidence>
<feature type="domain" description="LD-carboxypeptidase N-terminal" evidence="6">
    <location>
        <begin position="17"/>
        <end position="129"/>
    </location>
</feature>
<proteinExistence type="inferred from homology"/>
<evidence type="ECO:0000256" key="1">
    <source>
        <dbReference type="ARBA" id="ARBA00010233"/>
    </source>
</evidence>
<name>A0ABR7ESM6_9FIRM</name>
<evidence type="ECO:0000313" key="8">
    <source>
        <dbReference type="EMBL" id="MBC5664289.1"/>
    </source>
</evidence>
<evidence type="ECO:0000259" key="7">
    <source>
        <dbReference type="Pfam" id="PF17676"/>
    </source>
</evidence>
<dbReference type="InterPro" id="IPR029062">
    <property type="entry name" value="Class_I_gatase-like"/>
</dbReference>
<keyword evidence="4" id="KW-0378">Hydrolase</keyword>
<dbReference type="PIRSF" id="PIRSF028757">
    <property type="entry name" value="LD-carboxypeptidase"/>
    <property type="match status" value="1"/>
</dbReference>
<dbReference type="Proteomes" id="UP000647235">
    <property type="component" value="Unassembled WGS sequence"/>
</dbReference>
<dbReference type="InterPro" id="IPR040449">
    <property type="entry name" value="Peptidase_S66_N"/>
</dbReference>
<keyword evidence="2" id="KW-0121">Carboxypeptidase</keyword>
<dbReference type="EMBL" id="JACOOY010000003">
    <property type="protein sequence ID" value="MBC5664289.1"/>
    <property type="molecule type" value="Genomic_DNA"/>
</dbReference>
<evidence type="ECO:0000256" key="3">
    <source>
        <dbReference type="ARBA" id="ARBA00022670"/>
    </source>
</evidence>
<comment type="caution">
    <text evidence="8">The sequence shown here is derived from an EMBL/GenBank/DDBJ whole genome shotgun (WGS) entry which is preliminary data.</text>
</comment>
<evidence type="ECO:0000256" key="5">
    <source>
        <dbReference type="ARBA" id="ARBA00022825"/>
    </source>
</evidence>
<dbReference type="Pfam" id="PF17676">
    <property type="entry name" value="Peptidase_S66C"/>
    <property type="match status" value="1"/>
</dbReference>
<dbReference type="InterPro" id="IPR003507">
    <property type="entry name" value="S66_fam"/>
</dbReference>
<dbReference type="InterPro" id="IPR027461">
    <property type="entry name" value="Carboxypeptidase_A_C_sf"/>
</dbReference>
<dbReference type="PANTHER" id="PTHR30237">
    <property type="entry name" value="MURAMOYLTETRAPEPTIDE CARBOXYPEPTIDASE"/>
    <property type="match status" value="1"/>
</dbReference>
<sequence>MKKRILYPKPLKAGNQICLIDPANAYTEEAIEAVSSYWKGRGFQVICAPEMAFKRGTPKERAAKLNKVFADEENKAVMCIWGGYGTMTLLDYLDYEMIRERKPVFTGFSDITALHLAIGQKTGLVTFHGGAVYGRTRTITEDAKEAVYQSVTTPVRGKAFSNFNGEPFHIYKEGIGEGILTGGNLTLLSRLTGTPYEVDTRGKILFFEEIGEKPYRLHGMLTQLKMAGKFEEVKGIIVGDLSGCDTKDRPGTALEAVKEVLEDVKCPVIYGVRAGHIGDSMTLPLHARVRIEAVEEYGVQFRAI</sequence>
<dbReference type="Gene3D" id="3.40.50.10740">
    <property type="entry name" value="Class I glutamine amidotransferase-like"/>
    <property type="match status" value="1"/>
</dbReference>
<dbReference type="Pfam" id="PF02016">
    <property type="entry name" value="Peptidase_S66"/>
    <property type="match status" value="1"/>
</dbReference>
<dbReference type="CDD" id="cd07025">
    <property type="entry name" value="Peptidase_S66"/>
    <property type="match status" value="1"/>
</dbReference>
<evidence type="ECO:0000259" key="6">
    <source>
        <dbReference type="Pfam" id="PF02016"/>
    </source>
</evidence>
<comment type="similarity">
    <text evidence="1">Belongs to the peptidase S66 family.</text>
</comment>
<keyword evidence="5" id="KW-0720">Serine protease</keyword>
<feature type="domain" description="LD-carboxypeptidase C-terminal" evidence="7">
    <location>
        <begin position="177"/>
        <end position="291"/>
    </location>
</feature>
<accession>A0ABR7ESM6</accession>
<dbReference type="SUPFAM" id="SSF141986">
    <property type="entry name" value="LD-carboxypeptidase A C-terminal domain-like"/>
    <property type="match status" value="1"/>
</dbReference>
<evidence type="ECO:0000256" key="2">
    <source>
        <dbReference type="ARBA" id="ARBA00022645"/>
    </source>
</evidence>
<dbReference type="Gene3D" id="3.50.30.60">
    <property type="entry name" value="LD-carboxypeptidase A C-terminal domain-like"/>
    <property type="match status" value="1"/>
</dbReference>
<dbReference type="InterPro" id="IPR027478">
    <property type="entry name" value="LdcA_N"/>
</dbReference>
<protein>
    <submittedName>
        <fullName evidence="8">LD-carboxypeptidase</fullName>
    </submittedName>
</protein>
<dbReference type="InterPro" id="IPR040921">
    <property type="entry name" value="Peptidase_S66C"/>
</dbReference>
<gene>
    <name evidence="8" type="ORF">H8S07_03165</name>
</gene>
<keyword evidence="9" id="KW-1185">Reference proteome</keyword>
<dbReference type="SUPFAM" id="SSF52317">
    <property type="entry name" value="Class I glutamine amidotransferase-like"/>
    <property type="match status" value="1"/>
</dbReference>
<evidence type="ECO:0000313" key="9">
    <source>
        <dbReference type="Proteomes" id="UP000647235"/>
    </source>
</evidence>